<dbReference type="Proteomes" id="UP000034566">
    <property type="component" value="Unassembled WGS sequence"/>
</dbReference>
<dbReference type="EMBL" id="JJPV01000088">
    <property type="protein sequence ID" value="KKG98263.1"/>
    <property type="molecule type" value="Genomic_DNA"/>
</dbReference>
<sequence>MNKIISINNMKGGCGKTTISANLAAGLTIRGKKVLLVDTDIKAEASEYCSLKMLRYNTISYHCTQELH</sequence>
<dbReference type="SUPFAM" id="SSF52540">
    <property type="entry name" value="P-loop containing nucleoside triphosphate hydrolases"/>
    <property type="match status" value="1"/>
</dbReference>
<dbReference type="EMBL" id="JJPK01000121">
    <property type="protein sequence ID" value="KKG58257.1"/>
    <property type="molecule type" value="Genomic_DNA"/>
</dbReference>
<dbReference type="Proteomes" id="UP000033835">
    <property type="component" value="Unassembled WGS sequence"/>
</dbReference>
<evidence type="ECO:0000313" key="4">
    <source>
        <dbReference type="EMBL" id="KKG58257.1"/>
    </source>
</evidence>
<dbReference type="EMBL" id="JJPJ01000143">
    <property type="protein sequence ID" value="KKG57940.1"/>
    <property type="molecule type" value="Genomic_DNA"/>
</dbReference>
<dbReference type="InterPro" id="IPR027417">
    <property type="entry name" value="P-loop_NTPase"/>
</dbReference>
<evidence type="ECO:0000313" key="12">
    <source>
        <dbReference type="Proteomes" id="UP000034468"/>
    </source>
</evidence>
<evidence type="ECO:0000259" key="1">
    <source>
        <dbReference type="Pfam" id="PF13614"/>
    </source>
</evidence>
<feature type="domain" description="AAA" evidence="1">
    <location>
        <begin position="3"/>
        <end position="54"/>
    </location>
</feature>
<evidence type="ECO:0000313" key="13">
    <source>
        <dbReference type="Proteomes" id="UP000034566"/>
    </source>
</evidence>
<dbReference type="Proteomes" id="UP000034253">
    <property type="component" value="Unassembled WGS sequence"/>
</dbReference>
<dbReference type="Pfam" id="PF13614">
    <property type="entry name" value="AAA_31"/>
    <property type="match status" value="1"/>
</dbReference>
<evidence type="ECO:0000313" key="8">
    <source>
        <dbReference type="Proteomes" id="UP000033835"/>
    </source>
</evidence>
<dbReference type="InterPro" id="IPR050678">
    <property type="entry name" value="DNA_Partitioning_ATPase"/>
</dbReference>
<evidence type="ECO:0000313" key="11">
    <source>
        <dbReference type="Proteomes" id="UP000034279"/>
    </source>
</evidence>
<reference evidence="8 9" key="1">
    <citation type="journal article" date="2015" name="ISME J.">
        <title>Genomic and phenotypic differentiation among Methanosarcina mazei populations from Columbia River sediment.</title>
        <authorList>
            <person name="Youngblut N.D."/>
            <person name="Wirth J.S."/>
            <person name="Henriksen J.R."/>
            <person name="Smith M."/>
            <person name="Simon H."/>
            <person name="Metcalf W.W."/>
            <person name="Whitaker R.J."/>
        </authorList>
    </citation>
    <scope>NUCLEOTIDE SEQUENCE [LARGE SCALE GENOMIC DNA]</scope>
    <source>
        <strain evidence="2 9">3.F.T.1A.1</strain>
        <strain evidence="3 11">3.F.T.1A.2</strain>
        <strain evidence="4 13">3.F.T.1A.4</strain>
        <strain evidence="7 12">3.H.M.1B.1</strain>
        <strain evidence="6 8">3.H.M.1B.2</strain>
        <strain evidence="5 10">3.H.M.1B.5</strain>
    </source>
</reference>
<dbReference type="Proteomes" id="UP000034188">
    <property type="component" value="Unassembled WGS sequence"/>
</dbReference>
<dbReference type="EMBL" id="JJPU01000017">
    <property type="protein sequence ID" value="KKH02468.1"/>
    <property type="molecule type" value="Genomic_DNA"/>
</dbReference>
<evidence type="ECO:0000313" key="7">
    <source>
        <dbReference type="EMBL" id="KKH02468.1"/>
    </source>
</evidence>
<dbReference type="InterPro" id="IPR025669">
    <property type="entry name" value="AAA_dom"/>
</dbReference>
<dbReference type="PANTHER" id="PTHR13696:SF99">
    <property type="entry name" value="COBYRINIC ACID AC-DIAMIDE SYNTHASE"/>
    <property type="match status" value="1"/>
</dbReference>
<dbReference type="EMBL" id="JJPI01000117">
    <property type="protein sequence ID" value="KKG51868.1"/>
    <property type="molecule type" value="Genomic_DNA"/>
</dbReference>
<evidence type="ECO:0000313" key="10">
    <source>
        <dbReference type="Proteomes" id="UP000034253"/>
    </source>
</evidence>
<evidence type="ECO:0000313" key="5">
    <source>
        <dbReference type="EMBL" id="KKG97925.1"/>
    </source>
</evidence>
<dbReference type="CDD" id="cd02042">
    <property type="entry name" value="ParAB_family"/>
    <property type="match status" value="1"/>
</dbReference>
<accession>A0A0F8HKT8</accession>
<proteinExistence type="predicted"/>
<organism evidence="2 9">
    <name type="scientific">Methanosarcina mazei</name>
    <name type="common">Methanosarcina frisia</name>
    <dbReference type="NCBI Taxonomy" id="2209"/>
    <lineage>
        <taxon>Archaea</taxon>
        <taxon>Methanobacteriati</taxon>
        <taxon>Methanobacteriota</taxon>
        <taxon>Stenosarchaea group</taxon>
        <taxon>Methanomicrobia</taxon>
        <taxon>Methanosarcinales</taxon>
        <taxon>Methanosarcinaceae</taxon>
        <taxon>Methanosarcina</taxon>
    </lineage>
</organism>
<evidence type="ECO:0000313" key="2">
    <source>
        <dbReference type="EMBL" id="KKG51868.1"/>
    </source>
</evidence>
<dbReference type="Proteomes" id="UP000034279">
    <property type="component" value="Unassembled WGS sequence"/>
</dbReference>
<dbReference type="AlphaFoldDB" id="A0A0F8HKT8"/>
<dbReference type="RefSeq" id="WP_048038396.1">
    <property type="nucleotide sequence ID" value="NZ_JJPI01000117.1"/>
</dbReference>
<gene>
    <name evidence="2" type="ORF">DU33_11840</name>
    <name evidence="4" type="ORF">DU45_12120</name>
    <name evidence="5" type="ORF">DU56_11560</name>
    <name evidence="3" type="ORF">DU64_12820</name>
    <name evidence="7" type="ORF">DU66_10470</name>
    <name evidence="6" type="ORF">DU68_09765</name>
</gene>
<comment type="caution">
    <text evidence="2">The sequence shown here is derived from an EMBL/GenBank/DDBJ whole genome shotgun (WGS) entry which is preliminary data.</text>
</comment>
<dbReference type="Gene3D" id="3.40.50.300">
    <property type="entry name" value="P-loop containing nucleotide triphosphate hydrolases"/>
    <property type="match status" value="1"/>
</dbReference>
<dbReference type="PANTHER" id="PTHR13696">
    <property type="entry name" value="P-LOOP CONTAINING NUCLEOSIDE TRIPHOSPHATE HYDROLASE"/>
    <property type="match status" value="1"/>
</dbReference>
<dbReference type="Proteomes" id="UP000034468">
    <property type="component" value="Unassembled WGS sequence"/>
</dbReference>
<protein>
    <recommendedName>
        <fullName evidence="1">AAA domain-containing protein</fullName>
    </recommendedName>
</protein>
<dbReference type="PATRIC" id="fig|2209.42.peg.2602"/>
<evidence type="ECO:0000313" key="3">
    <source>
        <dbReference type="EMBL" id="KKG57940.1"/>
    </source>
</evidence>
<dbReference type="EMBL" id="JJPW01000099">
    <property type="protein sequence ID" value="KKG97925.1"/>
    <property type="molecule type" value="Genomic_DNA"/>
</dbReference>
<evidence type="ECO:0000313" key="6">
    <source>
        <dbReference type="EMBL" id="KKG98263.1"/>
    </source>
</evidence>
<name>A0A0F8HKT8_METMZ</name>
<evidence type="ECO:0000313" key="9">
    <source>
        <dbReference type="Proteomes" id="UP000034188"/>
    </source>
</evidence>